<dbReference type="RefSeq" id="WP_025904690.1">
    <property type="nucleotide sequence ID" value="NZ_CAJVGN010000001.1"/>
</dbReference>
<dbReference type="PANTHER" id="PTHR34703:SF1">
    <property type="entry name" value="ANTIPORTER SUBUNIT MNHG2-RELATED"/>
    <property type="match status" value="1"/>
</dbReference>
<reference evidence="8" key="5">
    <citation type="submission" date="2022-07" db="EMBL/GenBank/DDBJ databases">
        <title>Bacterial species isolated from the porcine tonsil microbiota.</title>
        <authorList>
            <person name="Oliveira I.M.F."/>
        </authorList>
    </citation>
    <scope>NUCLEOTIDE SEQUENCE</scope>
    <source>
        <strain evidence="8">8QC2O2</strain>
    </source>
</reference>
<reference evidence="12" key="1">
    <citation type="submission" date="2017-06" db="EMBL/GenBank/DDBJ databases">
        <title>FDA dAtabase for Regulatory Grade micrObial Sequences (FDA-ARGOS): Supporting development and validation of Infectious Disease Dx tests.</title>
        <authorList>
            <person name="Campos J."/>
            <person name="Goldberg B."/>
            <person name="Tallon L."/>
            <person name="Sadzewicz L."/>
            <person name="Sengamalay N."/>
            <person name="Ott S."/>
            <person name="Godinez A."/>
            <person name="Nagaraj S."/>
            <person name="Vavikolanu K."/>
            <person name="Vyas G."/>
            <person name="Nadendla S."/>
            <person name="Aluvathingal J."/>
            <person name="Geyer C."/>
            <person name="Nandy P."/>
            <person name="Hobson J."/>
            <person name="Sichtig H."/>
        </authorList>
    </citation>
    <scope>NUCLEOTIDE SEQUENCE [LARGE SCALE GENOMIC DNA]</scope>
    <source>
        <strain evidence="12">FDAARGOS_285</strain>
    </source>
</reference>
<keyword evidence="14" id="KW-1185">Reference proteome</keyword>
<dbReference type="InterPro" id="IPR005133">
    <property type="entry name" value="PhaG_MnhG_YufB"/>
</dbReference>
<dbReference type="GeneID" id="48593491"/>
<dbReference type="GO" id="GO:0015385">
    <property type="term" value="F:sodium:proton antiporter activity"/>
    <property type="evidence" value="ECO:0007669"/>
    <property type="project" value="TreeGrafter"/>
</dbReference>
<evidence type="ECO:0000256" key="2">
    <source>
        <dbReference type="ARBA" id="ARBA00008404"/>
    </source>
</evidence>
<dbReference type="EMBL" id="JANILD010000001">
    <property type="protein sequence ID" value="MCQ9302573.1"/>
    <property type="molecule type" value="Genomic_DNA"/>
</dbReference>
<evidence type="ECO:0000313" key="9">
    <source>
        <dbReference type="EMBL" id="MDL0116157.1"/>
    </source>
</evidence>
<reference evidence="10" key="4">
    <citation type="submission" date="2021-02" db="EMBL/GenBank/DDBJ databases">
        <title>cfr and optrA-positive Staphylococcus spp.</title>
        <authorList>
            <person name="Chen L."/>
        </authorList>
    </citation>
    <scope>NUCLEOTIDE SEQUENCE</scope>
    <source>
        <strain evidence="10">GDQ20D70P</strain>
    </source>
</reference>
<dbReference type="EMBL" id="JAPNQM010000001">
    <property type="protein sequence ID" value="MDL0116157.1"/>
    <property type="molecule type" value="Genomic_DNA"/>
</dbReference>
<reference evidence="9" key="6">
    <citation type="submission" date="2022-09" db="EMBL/GenBank/DDBJ databases">
        <authorList>
            <person name="De Moura G.S."/>
            <person name="Carvalho E."/>
            <person name="Ramos Sanchez E.M."/>
            <person name="Sellera F.P."/>
            <person name="Marques M.F.S."/>
            <person name="Heinemann M.B."/>
            <person name="De Vliegher S."/>
            <person name="Souza F.N."/>
            <person name="Mota R.A."/>
        </authorList>
    </citation>
    <scope>NUCLEOTIDE SEQUENCE</scope>
    <source>
        <strain evidence="9">BR656</strain>
    </source>
</reference>
<dbReference type="EMBL" id="CP022046">
    <property type="protein sequence ID" value="ASE34710.1"/>
    <property type="molecule type" value="Genomic_DNA"/>
</dbReference>
<evidence type="ECO:0000256" key="6">
    <source>
        <dbReference type="SAM" id="Phobius"/>
    </source>
</evidence>
<dbReference type="Proteomes" id="UP001204068">
    <property type="component" value="Unassembled WGS sequence"/>
</dbReference>
<dbReference type="NCBIfam" id="NF009314">
    <property type="entry name" value="PRK12674.1-2"/>
    <property type="match status" value="1"/>
</dbReference>
<accession>A0A657XH73</accession>
<evidence type="ECO:0000256" key="1">
    <source>
        <dbReference type="ARBA" id="ARBA00004141"/>
    </source>
</evidence>
<comment type="similarity">
    <text evidence="2">Belongs to the CPA3 antiporters (TC 2.A.63) subunit G family.</text>
</comment>
<dbReference type="eggNOG" id="COG1320">
    <property type="taxonomic scope" value="Bacteria"/>
</dbReference>
<evidence type="ECO:0000313" key="14">
    <source>
        <dbReference type="Proteomes" id="UP001176210"/>
    </source>
</evidence>
<evidence type="ECO:0000313" key="15">
    <source>
        <dbReference type="Proteomes" id="UP001204068"/>
    </source>
</evidence>
<keyword evidence="6" id="KW-0472">Membrane</keyword>
<evidence type="ECO:0000313" key="11">
    <source>
        <dbReference type="EMBL" id="RTX73175.1"/>
    </source>
</evidence>
<dbReference type="Proteomes" id="UP000640299">
    <property type="component" value="Chromosome"/>
</dbReference>
<evidence type="ECO:0000313" key="13">
    <source>
        <dbReference type="Proteomes" id="UP000274792"/>
    </source>
</evidence>
<keyword evidence="3" id="KW-0050">Antiport</keyword>
<sequence>MIETILISISIFMMVIGACFSFFAALGILRLPDVFSRAHASGKASTLGVMLILLGVLIYFIAKEGHFNVQLLLGIIFIFITGPLAGHLVSRSAYYMGVRPSERTIRDDLKDAK</sequence>
<evidence type="ECO:0000256" key="4">
    <source>
        <dbReference type="ARBA" id="ARBA00022692"/>
    </source>
</evidence>
<dbReference type="EMBL" id="CP069389">
    <property type="protein sequence ID" value="QRN90600.1"/>
    <property type="molecule type" value="Genomic_DNA"/>
</dbReference>
<dbReference type="KEGG" id="sscu:CEP64_08955"/>
<dbReference type="Proteomes" id="UP000197058">
    <property type="component" value="Chromosome"/>
</dbReference>
<reference evidence="7" key="2">
    <citation type="submission" date="2017-12" db="EMBL/GenBank/DDBJ databases">
        <title>FDA dAtabase for Regulatory Grade micrObial Sequences (FDA-ARGOS): Supporting development and validation of Infectious Disease Dx tests.</title>
        <authorList>
            <person name="Campos J."/>
            <person name="Goldberg B."/>
            <person name="Tallon L."/>
            <person name="Sadzewicz L."/>
            <person name="Sengamalay N."/>
            <person name="Ott S."/>
            <person name="Godinez A."/>
            <person name="Nagaraj S."/>
            <person name="Vavikolanu K."/>
            <person name="Vyas G."/>
            <person name="Nadendla S."/>
            <person name="Aluvathingal J."/>
            <person name="Geyer C."/>
            <person name="Nandy P."/>
            <person name="Hobson J."/>
            <person name="Sichtig H."/>
        </authorList>
    </citation>
    <scope>NUCLEOTIDE SEQUENCE</scope>
    <source>
        <strain evidence="7">FDAARGOS_285</strain>
    </source>
</reference>
<evidence type="ECO:0000313" key="10">
    <source>
        <dbReference type="EMBL" id="QRN90600.1"/>
    </source>
</evidence>
<gene>
    <name evidence="8" type="primary">mnhG</name>
    <name evidence="11" type="ORF">CD117_06800</name>
    <name evidence="7" type="ORF">CEP64_08955</name>
    <name evidence="10" type="ORF">JRU67_11125</name>
    <name evidence="8" type="ORF">NQ032_02935</name>
    <name evidence="9" type="ORF">OWO77_04145</name>
</gene>
<keyword evidence="4 6" id="KW-0812">Transmembrane</keyword>
<accession>A0A1X0TZ10</accession>
<evidence type="ECO:0000256" key="3">
    <source>
        <dbReference type="ARBA" id="ARBA00022449"/>
    </source>
</evidence>
<dbReference type="NCBIfam" id="TIGR01300">
    <property type="entry name" value="CPA3_mnhG_phaG"/>
    <property type="match status" value="1"/>
</dbReference>
<evidence type="ECO:0000313" key="12">
    <source>
        <dbReference type="Proteomes" id="UP000197058"/>
    </source>
</evidence>
<reference evidence="9" key="7">
    <citation type="journal article" date="2023" name="Vet. Microbiol.">
        <title>Emergence of livestock-associated Mammaliicoccus sciuri ST71 co-harbouring mecA and mecC genes in Brazil.</title>
        <authorList>
            <person name="de Moura G.S."/>
            <person name="de Carvalho E."/>
            <person name="Ramos Sanchez E.M."/>
            <person name="Sellera F.P."/>
            <person name="Marques M.F.S."/>
            <person name="Heinemann M.B."/>
            <person name="De Vliegher S."/>
            <person name="Souza F.N."/>
            <person name="Mota R.A."/>
        </authorList>
    </citation>
    <scope>NUCLEOTIDE SEQUENCE</scope>
    <source>
        <strain evidence="9">BR656</strain>
    </source>
</reference>
<feature type="transmembrane region" description="Helical" evidence="6">
    <location>
        <begin position="6"/>
        <end position="32"/>
    </location>
</feature>
<dbReference type="Proteomes" id="UP000274792">
    <property type="component" value="Unassembled WGS sequence"/>
</dbReference>
<evidence type="ECO:0000313" key="7">
    <source>
        <dbReference type="EMBL" id="ASE34710.1"/>
    </source>
</evidence>
<dbReference type="Proteomes" id="UP001176210">
    <property type="component" value="Unassembled WGS sequence"/>
</dbReference>
<protein>
    <submittedName>
        <fullName evidence="8">Monovalent cation/H(+) antiporter subunit G</fullName>
    </submittedName>
    <submittedName>
        <fullName evidence="7">Na+/H+ antiporter subunit G</fullName>
    </submittedName>
</protein>
<dbReference type="EMBL" id="RXWV01000031">
    <property type="protein sequence ID" value="RTX73175.1"/>
    <property type="molecule type" value="Genomic_DNA"/>
</dbReference>
<name>A0A1X0TZ10_MAMSC</name>
<dbReference type="AlphaFoldDB" id="A0A1X0TZ10"/>
<proteinExistence type="inferred from homology"/>
<evidence type="ECO:0000313" key="8">
    <source>
        <dbReference type="EMBL" id="MCQ9302573.1"/>
    </source>
</evidence>
<dbReference type="PANTHER" id="PTHR34703">
    <property type="entry name" value="ANTIPORTER SUBUNIT MNHG2-RELATED"/>
    <property type="match status" value="1"/>
</dbReference>
<comment type="subcellular location">
    <subcellularLocation>
        <location evidence="1">Membrane</location>
        <topology evidence="1">Multi-pass membrane protein</topology>
    </subcellularLocation>
</comment>
<keyword evidence="3" id="KW-0813">Transport</keyword>
<dbReference type="Pfam" id="PF03334">
    <property type="entry name" value="PhaG_MnhG_YufB"/>
    <property type="match status" value="1"/>
</dbReference>
<evidence type="ECO:0000256" key="5">
    <source>
        <dbReference type="ARBA" id="ARBA00022989"/>
    </source>
</evidence>
<dbReference type="GO" id="GO:0005886">
    <property type="term" value="C:plasma membrane"/>
    <property type="evidence" value="ECO:0007669"/>
    <property type="project" value="UniProtKB-SubCell"/>
</dbReference>
<keyword evidence="5 6" id="KW-1133">Transmembrane helix</keyword>
<reference evidence="11 13" key="3">
    <citation type="submission" date="2018-10" db="EMBL/GenBank/DDBJ databases">
        <title>A collection Staphylococci species genome sequencing.</title>
        <authorList>
            <person name="Cole K."/>
        </authorList>
    </citation>
    <scope>NUCLEOTIDE SEQUENCE [LARGE SCALE GENOMIC DNA]</scope>
    <source>
        <strain evidence="11">CCUG 37923</strain>
        <strain evidence="13">NCTC 12218</strain>
    </source>
</reference>
<feature type="transmembrane region" description="Helical" evidence="6">
    <location>
        <begin position="68"/>
        <end position="89"/>
    </location>
</feature>
<feature type="transmembrane region" description="Helical" evidence="6">
    <location>
        <begin position="44"/>
        <end position="62"/>
    </location>
</feature>
<organism evidence="8 15">
    <name type="scientific">Mammaliicoccus sciuri</name>
    <name type="common">Staphylococcus sciuri</name>
    <dbReference type="NCBI Taxonomy" id="1296"/>
    <lineage>
        <taxon>Bacteria</taxon>
        <taxon>Bacillati</taxon>
        <taxon>Bacillota</taxon>
        <taxon>Bacilli</taxon>
        <taxon>Bacillales</taxon>
        <taxon>Staphylococcaceae</taxon>
        <taxon>Mammaliicoccus</taxon>
    </lineage>
</organism>